<protein>
    <submittedName>
        <fullName evidence="2">Uncharacterized protein</fullName>
    </submittedName>
</protein>
<reference evidence="2 3" key="1">
    <citation type="submission" date="2014-04" db="EMBL/GenBank/DDBJ databases">
        <authorList>
            <consortium name="DOE Joint Genome Institute"/>
            <person name="Kuo A."/>
            <person name="Ruytinx J."/>
            <person name="Rineau F."/>
            <person name="Colpaert J."/>
            <person name="Kohler A."/>
            <person name="Nagy L.G."/>
            <person name="Floudas D."/>
            <person name="Copeland A."/>
            <person name="Barry K.W."/>
            <person name="Cichocki N."/>
            <person name="Veneault-Fourrey C."/>
            <person name="LaButti K."/>
            <person name="Lindquist E.A."/>
            <person name="Lipzen A."/>
            <person name="Lundell T."/>
            <person name="Morin E."/>
            <person name="Murat C."/>
            <person name="Sun H."/>
            <person name="Tunlid A."/>
            <person name="Henrissat B."/>
            <person name="Grigoriev I.V."/>
            <person name="Hibbett D.S."/>
            <person name="Martin F."/>
            <person name="Nordberg H.P."/>
            <person name="Cantor M.N."/>
            <person name="Hua S.X."/>
        </authorList>
    </citation>
    <scope>NUCLEOTIDE SEQUENCE [LARGE SCALE GENOMIC DNA]</scope>
    <source>
        <strain evidence="2 3">UH-Slu-Lm8-n1</strain>
    </source>
</reference>
<proteinExistence type="predicted"/>
<dbReference type="HOGENOM" id="CLU_1846423_0_0_1"/>
<keyword evidence="3" id="KW-1185">Reference proteome</keyword>
<dbReference type="OrthoDB" id="2692853at2759"/>
<dbReference type="Proteomes" id="UP000054485">
    <property type="component" value="Unassembled WGS sequence"/>
</dbReference>
<sequence>MASRADATSLENDHERQEIELLNFPHDLGRDGPFSSCPDFFRRRGSRLIVTMPPRTWQALRGEQVETLATPAASTRIGVIGPTNRPNASRPEPPLGPDLDVSDHRCPGDGAIKSVELTWAGVHDPWRGPVQPTREMLGG</sequence>
<organism evidence="2 3">
    <name type="scientific">Suillus luteus UH-Slu-Lm8-n1</name>
    <dbReference type="NCBI Taxonomy" id="930992"/>
    <lineage>
        <taxon>Eukaryota</taxon>
        <taxon>Fungi</taxon>
        <taxon>Dikarya</taxon>
        <taxon>Basidiomycota</taxon>
        <taxon>Agaricomycotina</taxon>
        <taxon>Agaricomycetes</taxon>
        <taxon>Agaricomycetidae</taxon>
        <taxon>Boletales</taxon>
        <taxon>Suillineae</taxon>
        <taxon>Suillaceae</taxon>
        <taxon>Suillus</taxon>
    </lineage>
</organism>
<gene>
    <name evidence="2" type="ORF">CY34DRAFT_15310</name>
</gene>
<feature type="region of interest" description="Disordered" evidence="1">
    <location>
        <begin position="77"/>
        <end position="102"/>
    </location>
</feature>
<dbReference type="EMBL" id="KN835415">
    <property type="protein sequence ID" value="KIK38030.1"/>
    <property type="molecule type" value="Genomic_DNA"/>
</dbReference>
<evidence type="ECO:0000313" key="2">
    <source>
        <dbReference type="EMBL" id="KIK38030.1"/>
    </source>
</evidence>
<name>A0A0C9ZKQ1_9AGAM</name>
<reference evidence="3" key="2">
    <citation type="submission" date="2015-01" db="EMBL/GenBank/DDBJ databases">
        <title>Evolutionary Origins and Diversification of the Mycorrhizal Mutualists.</title>
        <authorList>
            <consortium name="DOE Joint Genome Institute"/>
            <consortium name="Mycorrhizal Genomics Consortium"/>
            <person name="Kohler A."/>
            <person name="Kuo A."/>
            <person name="Nagy L.G."/>
            <person name="Floudas D."/>
            <person name="Copeland A."/>
            <person name="Barry K.W."/>
            <person name="Cichocki N."/>
            <person name="Veneault-Fourrey C."/>
            <person name="LaButti K."/>
            <person name="Lindquist E.A."/>
            <person name="Lipzen A."/>
            <person name="Lundell T."/>
            <person name="Morin E."/>
            <person name="Murat C."/>
            <person name="Riley R."/>
            <person name="Ohm R."/>
            <person name="Sun H."/>
            <person name="Tunlid A."/>
            <person name="Henrissat B."/>
            <person name="Grigoriev I.V."/>
            <person name="Hibbett D.S."/>
            <person name="Martin F."/>
        </authorList>
    </citation>
    <scope>NUCLEOTIDE SEQUENCE [LARGE SCALE GENOMIC DNA]</scope>
    <source>
        <strain evidence="3">UH-Slu-Lm8-n1</strain>
    </source>
</reference>
<dbReference type="AlphaFoldDB" id="A0A0C9ZKQ1"/>
<evidence type="ECO:0000256" key="1">
    <source>
        <dbReference type="SAM" id="MobiDB-lite"/>
    </source>
</evidence>
<evidence type="ECO:0000313" key="3">
    <source>
        <dbReference type="Proteomes" id="UP000054485"/>
    </source>
</evidence>
<accession>A0A0C9ZKQ1</accession>
<dbReference type="InParanoid" id="A0A0C9ZKQ1"/>